<dbReference type="GO" id="GO:0005634">
    <property type="term" value="C:nucleus"/>
    <property type="evidence" value="ECO:0007669"/>
    <property type="project" value="UniProtKB-ARBA"/>
</dbReference>
<keyword evidence="4" id="KW-1185">Reference proteome</keyword>
<dbReference type="InterPro" id="IPR012337">
    <property type="entry name" value="RNaseH-like_sf"/>
</dbReference>
<dbReference type="GO" id="GO:0015074">
    <property type="term" value="P:DNA integration"/>
    <property type="evidence" value="ECO:0007669"/>
    <property type="project" value="InterPro"/>
</dbReference>
<dbReference type="PROSITE" id="PS50994">
    <property type="entry name" value="INTEGRASE"/>
    <property type="match status" value="1"/>
</dbReference>
<dbReference type="OrthoDB" id="3252187at2759"/>
<dbReference type="Pfam" id="PF24764">
    <property type="entry name" value="rva_4"/>
    <property type="match status" value="1"/>
</dbReference>
<proteinExistence type="predicted"/>
<dbReference type="GO" id="GO:0003723">
    <property type="term" value="F:RNA binding"/>
    <property type="evidence" value="ECO:0007669"/>
    <property type="project" value="UniProtKB-KW"/>
</dbReference>
<dbReference type="PANTHER" id="PTHR46791">
    <property type="entry name" value="EXPRESSED PROTEIN"/>
    <property type="match status" value="1"/>
</dbReference>
<evidence type="ECO:0000259" key="2">
    <source>
        <dbReference type="PROSITE" id="PS50994"/>
    </source>
</evidence>
<dbReference type="PANTHER" id="PTHR46791:SF5">
    <property type="entry name" value="CLR5 DOMAIN-CONTAINING PROTEIN-RELATED"/>
    <property type="match status" value="1"/>
</dbReference>
<reference evidence="3" key="1">
    <citation type="submission" date="2020-05" db="EMBL/GenBank/DDBJ databases">
        <title>Mycena genomes resolve the evolution of fungal bioluminescence.</title>
        <authorList>
            <person name="Tsai I.J."/>
        </authorList>
    </citation>
    <scope>NUCLEOTIDE SEQUENCE</scope>
    <source>
        <strain evidence="3">CCC161011</strain>
    </source>
</reference>
<name>A0A8H6XCZ5_9AGAR</name>
<dbReference type="Proteomes" id="UP000620124">
    <property type="component" value="Unassembled WGS sequence"/>
</dbReference>
<dbReference type="SUPFAM" id="SSF53098">
    <property type="entry name" value="Ribonuclease H-like"/>
    <property type="match status" value="1"/>
</dbReference>
<dbReference type="InterPro" id="IPR058913">
    <property type="entry name" value="Integrase_dom_put"/>
</dbReference>
<comment type="caution">
    <text evidence="3">The sequence shown here is derived from an EMBL/GenBank/DDBJ whole genome shotgun (WGS) entry which is preliminary data.</text>
</comment>
<dbReference type="InterPro" id="IPR001584">
    <property type="entry name" value="Integrase_cat-core"/>
</dbReference>
<gene>
    <name evidence="3" type="ORF">MVEN_01982600</name>
</gene>
<evidence type="ECO:0000256" key="1">
    <source>
        <dbReference type="ARBA" id="ARBA00022884"/>
    </source>
</evidence>
<sequence length="566" mass="64170">MSVSGPAQETLLDAFRQHYHHYVASVHEAVANFADTVVLWRLGDDLEQYSTLLEEFSAIFDPAELELLRHNVALMQNDIRQQYEDAVDQSHEGRPTIIQISHTGSVGRPSIQIDPDFLRWAYSLRTTSSIARFLGVSRTVVRQALLEHGIAQQCEQPAGLATRYADVDDEEYPLISGEEQGAAPAIASYTGPLSTITDDELDELLIRLRQHYRRAGLTMFQGMLRRLGHNVQRERVRQSLLRVDPVQRVFQRISIRRRTYNVPGPNSLWHHDGQHALIRWCIVIHGFIDGYSRLITGLLASNNNRAQTVLDLFLLATAIYGVPSRVRGDHGIENLLVAAWMEAYRGEGRGSYLWGRSVHNVRIERLWGDVTAQIGATWADLFTLLEMRHGLNINNVHHIWLLHYLFLHQINEQLRFFMESWNQHRIEMRRGPGPNRSPADMFGFDMIVHGVRGSALPAADTTPMSVEEMEVFGVDWEALRDDSVLVSRQENNDINEGSTSWLGRRGPPEHLNEITVDPPTGPFSEAEMEVLDATLLPFAGAVTDEDGAILWLEGLATARRMRSDLF</sequence>
<organism evidence="3 4">
    <name type="scientific">Mycena venus</name>
    <dbReference type="NCBI Taxonomy" id="2733690"/>
    <lineage>
        <taxon>Eukaryota</taxon>
        <taxon>Fungi</taxon>
        <taxon>Dikarya</taxon>
        <taxon>Basidiomycota</taxon>
        <taxon>Agaricomycotina</taxon>
        <taxon>Agaricomycetes</taxon>
        <taxon>Agaricomycetidae</taxon>
        <taxon>Agaricales</taxon>
        <taxon>Marasmiineae</taxon>
        <taxon>Mycenaceae</taxon>
        <taxon>Mycena</taxon>
    </lineage>
</organism>
<dbReference type="AlphaFoldDB" id="A0A8H6XCZ5"/>
<evidence type="ECO:0000313" key="4">
    <source>
        <dbReference type="Proteomes" id="UP000620124"/>
    </source>
</evidence>
<dbReference type="EMBL" id="JACAZI010000020">
    <property type="protein sequence ID" value="KAF7339063.1"/>
    <property type="molecule type" value="Genomic_DNA"/>
</dbReference>
<feature type="domain" description="Integrase catalytic" evidence="2">
    <location>
        <begin position="261"/>
        <end position="446"/>
    </location>
</feature>
<protein>
    <recommendedName>
        <fullName evidence="2">Integrase catalytic domain-containing protein</fullName>
    </recommendedName>
</protein>
<accession>A0A8H6XCZ5</accession>
<evidence type="ECO:0000313" key="3">
    <source>
        <dbReference type="EMBL" id="KAF7339063.1"/>
    </source>
</evidence>
<keyword evidence="1" id="KW-0694">RNA-binding</keyword>